<keyword evidence="4" id="KW-0410">Iron transport</keyword>
<keyword evidence="2 11" id="KW-0813">Transport</keyword>
<protein>
    <submittedName>
        <fullName evidence="16">TonB-dependent receptor</fullName>
    </submittedName>
</protein>
<comment type="similarity">
    <text evidence="11 12">Belongs to the TonB-dependent receptor family.</text>
</comment>
<dbReference type="PANTHER" id="PTHR32552">
    <property type="entry name" value="FERRICHROME IRON RECEPTOR-RELATED"/>
    <property type="match status" value="1"/>
</dbReference>
<evidence type="ECO:0000259" key="14">
    <source>
        <dbReference type="Pfam" id="PF00593"/>
    </source>
</evidence>
<keyword evidence="9 11" id="KW-0472">Membrane</keyword>
<evidence type="ECO:0000256" key="5">
    <source>
        <dbReference type="ARBA" id="ARBA00022692"/>
    </source>
</evidence>
<keyword evidence="3 11" id="KW-1134">Transmembrane beta strand</keyword>
<keyword evidence="8 12" id="KW-0798">TonB box</keyword>
<evidence type="ECO:0000256" key="11">
    <source>
        <dbReference type="PROSITE-ProRule" id="PRU01360"/>
    </source>
</evidence>
<feature type="domain" description="TonB-dependent receptor-like beta-barrel" evidence="14">
    <location>
        <begin position="299"/>
        <end position="738"/>
    </location>
</feature>
<comment type="subcellular location">
    <subcellularLocation>
        <location evidence="1 11">Cell outer membrane</location>
        <topology evidence="1 11">Multi-pass membrane protein</topology>
    </subcellularLocation>
</comment>
<dbReference type="Pfam" id="PF07715">
    <property type="entry name" value="Plug"/>
    <property type="match status" value="1"/>
</dbReference>
<dbReference type="InterPro" id="IPR000531">
    <property type="entry name" value="Beta-barrel_TonB"/>
</dbReference>
<dbReference type="CDD" id="cd01347">
    <property type="entry name" value="ligand_gated_channel"/>
    <property type="match status" value="1"/>
</dbReference>
<dbReference type="PROSITE" id="PS52016">
    <property type="entry name" value="TONB_DEPENDENT_REC_3"/>
    <property type="match status" value="1"/>
</dbReference>
<organism evidence="16 17">
    <name type="scientific">Seongchinamella unica</name>
    <dbReference type="NCBI Taxonomy" id="2547392"/>
    <lineage>
        <taxon>Bacteria</taxon>
        <taxon>Pseudomonadati</taxon>
        <taxon>Pseudomonadota</taxon>
        <taxon>Gammaproteobacteria</taxon>
        <taxon>Cellvibrionales</taxon>
        <taxon>Halieaceae</taxon>
        <taxon>Seongchinamella</taxon>
    </lineage>
</organism>
<keyword evidence="10 11" id="KW-0998">Cell outer membrane</keyword>
<evidence type="ECO:0000256" key="8">
    <source>
        <dbReference type="ARBA" id="ARBA00023077"/>
    </source>
</evidence>
<evidence type="ECO:0000256" key="4">
    <source>
        <dbReference type="ARBA" id="ARBA00022496"/>
    </source>
</evidence>
<comment type="caution">
    <text evidence="16">The sequence shown here is derived from an EMBL/GenBank/DDBJ whole genome shotgun (WGS) entry which is preliminary data.</text>
</comment>
<evidence type="ECO:0000256" key="12">
    <source>
        <dbReference type="RuleBase" id="RU003357"/>
    </source>
</evidence>
<evidence type="ECO:0000259" key="15">
    <source>
        <dbReference type="Pfam" id="PF07715"/>
    </source>
</evidence>
<keyword evidence="17" id="KW-1185">Reference proteome</keyword>
<evidence type="ECO:0000313" key="17">
    <source>
        <dbReference type="Proteomes" id="UP000295554"/>
    </source>
</evidence>
<keyword evidence="6" id="KW-0408">Iron</keyword>
<feature type="signal peptide" evidence="13">
    <location>
        <begin position="1"/>
        <end position="25"/>
    </location>
</feature>
<evidence type="ECO:0000256" key="9">
    <source>
        <dbReference type="ARBA" id="ARBA00023136"/>
    </source>
</evidence>
<feature type="chain" id="PRO_5020720872" evidence="13">
    <location>
        <begin position="26"/>
        <end position="780"/>
    </location>
</feature>
<dbReference type="Gene3D" id="2.40.170.20">
    <property type="entry name" value="TonB-dependent receptor, beta-barrel domain"/>
    <property type="match status" value="1"/>
</dbReference>
<dbReference type="AlphaFoldDB" id="A0A4R5LQ35"/>
<evidence type="ECO:0000256" key="10">
    <source>
        <dbReference type="ARBA" id="ARBA00023237"/>
    </source>
</evidence>
<keyword evidence="5 11" id="KW-0812">Transmembrane</keyword>
<evidence type="ECO:0000313" key="16">
    <source>
        <dbReference type="EMBL" id="TDG12648.1"/>
    </source>
</evidence>
<dbReference type="InterPro" id="IPR039426">
    <property type="entry name" value="TonB-dep_rcpt-like"/>
</dbReference>
<dbReference type="GO" id="GO:0009279">
    <property type="term" value="C:cell outer membrane"/>
    <property type="evidence" value="ECO:0007669"/>
    <property type="project" value="UniProtKB-SubCell"/>
</dbReference>
<keyword evidence="16" id="KW-0675">Receptor</keyword>
<dbReference type="InterPro" id="IPR036942">
    <property type="entry name" value="Beta-barrel_TonB_sf"/>
</dbReference>
<sequence>MKTIRIALAGIAGSLTCFPILPVLAQDSASAGSQAATSLMEEILVTARKREQSLQDVSVSVMALPENLLRDAFITDSEDLTHLVPSLNLQKGGNPRNSSFNIRGVGTQSFSAGVEPSVSTVVDGVVMGSSGMAFIQLLDVQRVEVLRGPQGTLFGKNSTAGVVHIITQEPSDEFTASVAATAIESDQWQGGFTAAGPVGDSVGYRLTGFYERDEGYIDNVFDGSTYNDRDSWSLRGKLRWDVSENLSLLWSSDYSDMEGDCCVATLRSLEPWPVEPPNNQGQVDATLERIAPVVPSERNTRVSHDYPDYLAVTNGGHSLTVDWELGHHTLTSITAYRDFEQQDDTDADMQPGYYLNVWQSGSTDQDQWTQELRLTSPADQRISYVAGLYYFQQNLERSFSRYIFNGPATSNFEVDTLNYAAFGEATWNMTQNWRLVLGARYTEDDLEFEFERVSDSVFQPSIPRYSKQVDADDLSGKLALEWDAAENMLLYTSFVQGYKGPAFNITSGSTPDNTRAADPETSASFELGLKSSWLDSRLVVNATLFYTEYDDFQAQATESELLLDENGNTQDQDGDGVPDRKFSFILTNVGEVTTQGLEIDLMAQASENLSLFGGLALIDAEIDSYPGGPCSFGQEFRGVGFRGQPSCADSPAQQDLSGGELPFSPDWKVTLAANYLIPLPSQAFDLVLKGNYRVQDDILFAIDQDQYQRQDSYGVLDVSVMLRDKRDRYTAALFVKNVLDEHHVSAIGAQNENLVPNGYAQFFPRTHEQRVGLELRYNWY</sequence>
<dbReference type="OrthoDB" id="7051185at2"/>
<gene>
    <name evidence="16" type="ORF">E2F43_13760</name>
</gene>
<dbReference type="RefSeq" id="WP_133213637.1">
    <property type="nucleotide sequence ID" value="NZ_SMSE01000003.1"/>
</dbReference>
<evidence type="ECO:0000256" key="6">
    <source>
        <dbReference type="ARBA" id="ARBA00023004"/>
    </source>
</evidence>
<dbReference type="PANTHER" id="PTHR32552:SF81">
    <property type="entry name" value="TONB-DEPENDENT OUTER MEMBRANE RECEPTOR"/>
    <property type="match status" value="1"/>
</dbReference>
<reference evidence="16 17" key="1">
    <citation type="submission" date="2019-03" db="EMBL/GenBank/DDBJ databases">
        <title>Seongchinamella monodicae gen. nov., sp. nov., a novel member of the Gammaproteobacteria isolated from a tidal mudflat of beach.</title>
        <authorList>
            <person name="Yang H.G."/>
            <person name="Kang J.W."/>
            <person name="Lee S.D."/>
        </authorList>
    </citation>
    <scope>NUCLEOTIDE SEQUENCE [LARGE SCALE GENOMIC DNA]</scope>
    <source>
        <strain evidence="16 17">GH4-78</strain>
    </source>
</reference>
<dbReference type="Pfam" id="PF00593">
    <property type="entry name" value="TonB_dep_Rec_b-barrel"/>
    <property type="match status" value="1"/>
</dbReference>
<dbReference type="GO" id="GO:0006826">
    <property type="term" value="P:iron ion transport"/>
    <property type="evidence" value="ECO:0007669"/>
    <property type="project" value="UniProtKB-KW"/>
</dbReference>
<keyword evidence="7" id="KW-0406">Ion transport</keyword>
<evidence type="ECO:0000256" key="2">
    <source>
        <dbReference type="ARBA" id="ARBA00022448"/>
    </source>
</evidence>
<keyword evidence="13" id="KW-0732">Signal</keyword>
<dbReference type="Proteomes" id="UP000295554">
    <property type="component" value="Unassembled WGS sequence"/>
</dbReference>
<proteinExistence type="inferred from homology"/>
<dbReference type="EMBL" id="SMSE01000003">
    <property type="protein sequence ID" value="TDG12648.1"/>
    <property type="molecule type" value="Genomic_DNA"/>
</dbReference>
<evidence type="ECO:0000256" key="13">
    <source>
        <dbReference type="SAM" id="SignalP"/>
    </source>
</evidence>
<evidence type="ECO:0000256" key="7">
    <source>
        <dbReference type="ARBA" id="ARBA00023065"/>
    </source>
</evidence>
<dbReference type="SUPFAM" id="SSF56935">
    <property type="entry name" value="Porins"/>
    <property type="match status" value="1"/>
</dbReference>
<name>A0A4R5LQ35_9GAMM</name>
<feature type="domain" description="TonB-dependent receptor plug" evidence="15">
    <location>
        <begin position="54"/>
        <end position="162"/>
    </location>
</feature>
<accession>A0A4R5LQ35</accession>
<dbReference type="InterPro" id="IPR012910">
    <property type="entry name" value="Plug_dom"/>
</dbReference>
<evidence type="ECO:0000256" key="1">
    <source>
        <dbReference type="ARBA" id="ARBA00004571"/>
    </source>
</evidence>
<evidence type="ECO:0000256" key="3">
    <source>
        <dbReference type="ARBA" id="ARBA00022452"/>
    </source>
</evidence>